<dbReference type="EMBL" id="CP047218">
    <property type="protein sequence ID" value="QHD67394.1"/>
    <property type="molecule type" value="Genomic_DNA"/>
</dbReference>
<dbReference type="AlphaFoldDB" id="A0A6P1GGN8"/>
<protein>
    <submittedName>
        <fullName evidence="2">Uncharacterized protein</fullName>
    </submittedName>
</protein>
<evidence type="ECO:0000256" key="1">
    <source>
        <dbReference type="SAM" id="Phobius"/>
    </source>
</evidence>
<evidence type="ECO:0000313" key="2">
    <source>
        <dbReference type="EMBL" id="QHD67394.1"/>
    </source>
</evidence>
<keyword evidence="1" id="KW-0472">Membrane</keyword>
<gene>
    <name evidence="2" type="ORF">GS397_10245</name>
</gene>
<keyword evidence="1" id="KW-0812">Transmembrane</keyword>
<dbReference type="RefSeq" id="WP_125987777.1">
    <property type="nucleotide sequence ID" value="NZ_CP047218.1"/>
</dbReference>
<reference evidence="2 3" key="1">
    <citation type="submission" date="2019-12" db="EMBL/GenBank/DDBJ databases">
        <title>Functional and genomic insights into the Sphingobium yanoikuyae YC-JY1, a bacterium efficiently degrading bisphenol A.</title>
        <authorList>
            <person name="Jia Y."/>
            <person name="Li X."/>
            <person name="Wang J."/>
            <person name="Eltoukhy A."/>
            <person name="Lamraoui I."/>
            <person name="Yan Y."/>
        </authorList>
    </citation>
    <scope>NUCLEOTIDE SEQUENCE [LARGE SCALE GENOMIC DNA]</scope>
    <source>
        <strain evidence="2 3">YC-JY1</strain>
    </source>
</reference>
<keyword evidence="1" id="KW-1133">Transmembrane helix</keyword>
<feature type="transmembrane region" description="Helical" evidence="1">
    <location>
        <begin position="12"/>
        <end position="41"/>
    </location>
</feature>
<evidence type="ECO:0000313" key="3">
    <source>
        <dbReference type="Proteomes" id="UP000464086"/>
    </source>
</evidence>
<proteinExistence type="predicted"/>
<dbReference type="Proteomes" id="UP000464086">
    <property type="component" value="Chromosome"/>
</dbReference>
<accession>A0A6P1GGN8</accession>
<sequence length="86" mass="8989">MRSVIAFVLEVAALPITMVGYGLIALGGLAVFVGLFSLLFAPFFVSLLIWVGGLIACGIGAGAVFGVGSVTSKIEYGHLYPKKKRK</sequence>
<organism evidence="2 3">
    <name type="scientific">Sphingobium yanoikuyae</name>
    <name type="common">Sphingomonas yanoikuyae</name>
    <dbReference type="NCBI Taxonomy" id="13690"/>
    <lineage>
        <taxon>Bacteria</taxon>
        <taxon>Pseudomonadati</taxon>
        <taxon>Pseudomonadota</taxon>
        <taxon>Alphaproteobacteria</taxon>
        <taxon>Sphingomonadales</taxon>
        <taxon>Sphingomonadaceae</taxon>
        <taxon>Sphingobium</taxon>
    </lineage>
</organism>
<name>A0A6P1GGN8_SPHYA</name>
<feature type="transmembrane region" description="Helical" evidence="1">
    <location>
        <begin position="47"/>
        <end position="76"/>
    </location>
</feature>